<accession>A0A1E1WJV0</accession>
<protein>
    <submittedName>
        <fullName evidence="2">Uncharacterized protein</fullName>
    </submittedName>
</protein>
<evidence type="ECO:0000313" key="2">
    <source>
        <dbReference type="EMBL" id="JAT87272.1"/>
    </source>
</evidence>
<dbReference type="AlphaFoldDB" id="A0A1E1WJV0"/>
<reference evidence="2" key="1">
    <citation type="submission" date="2015-09" db="EMBL/GenBank/DDBJ databases">
        <title>De novo assembly of Pectinophora gossypiella (Pink Bollworm) gut transcriptome.</title>
        <authorList>
            <person name="Tassone E.E."/>
        </authorList>
    </citation>
    <scope>NUCLEOTIDE SEQUENCE</scope>
</reference>
<evidence type="ECO:0000256" key="1">
    <source>
        <dbReference type="SAM" id="MobiDB-lite"/>
    </source>
</evidence>
<feature type="region of interest" description="Disordered" evidence="1">
    <location>
        <begin position="1"/>
        <end position="37"/>
    </location>
</feature>
<gene>
    <name evidence="2" type="ORF">g.338</name>
</gene>
<proteinExistence type="predicted"/>
<feature type="non-terminal residue" evidence="2">
    <location>
        <position position="1"/>
    </location>
</feature>
<name>A0A1E1WJV0_PECGO</name>
<organism evidence="2">
    <name type="scientific">Pectinophora gossypiella</name>
    <name type="common">Cotton pink bollworm</name>
    <name type="synonym">Depressaria gossypiella</name>
    <dbReference type="NCBI Taxonomy" id="13191"/>
    <lineage>
        <taxon>Eukaryota</taxon>
        <taxon>Metazoa</taxon>
        <taxon>Ecdysozoa</taxon>
        <taxon>Arthropoda</taxon>
        <taxon>Hexapoda</taxon>
        <taxon>Insecta</taxon>
        <taxon>Pterygota</taxon>
        <taxon>Neoptera</taxon>
        <taxon>Endopterygota</taxon>
        <taxon>Lepidoptera</taxon>
        <taxon>Glossata</taxon>
        <taxon>Ditrysia</taxon>
        <taxon>Gelechioidea</taxon>
        <taxon>Gelechiidae</taxon>
        <taxon>Apatetrinae</taxon>
        <taxon>Pectinophora</taxon>
    </lineage>
</organism>
<sequence length="111" mass="12320">GTSSDPSPSPGPSRRRRISDPPPFLRSPLKKRPKATKLTLNEKTVGLNLYKHLYASSSAYQYKSDIAGKVAEIMGVSLRTIQSEIQQYKTEGKSSLLKATINTFHLRSSRT</sequence>
<dbReference type="EMBL" id="GDQN01003782">
    <property type="protein sequence ID" value="JAT87272.1"/>
    <property type="molecule type" value="Transcribed_RNA"/>
</dbReference>